<dbReference type="Proteomes" id="UP000266861">
    <property type="component" value="Unassembled WGS sequence"/>
</dbReference>
<dbReference type="Pfam" id="PF00067">
    <property type="entry name" value="p450"/>
    <property type="match status" value="1"/>
</dbReference>
<comment type="caution">
    <text evidence="2">The sequence shown here is derived from an EMBL/GenBank/DDBJ whole genome shotgun (WGS) entry which is preliminary data.</text>
</comment>
<dbReference type="GO" id="GO:0005506">
    <property type="term" value="F:iron ion binding"/>
    <property type="evidence" value="ECO:0007669"/>
    <property type="project" value="InterPro"/>
</dbReference>
<name>A0A397H8Q3_9GLOM</name>
<keyword evidence="1" id="KW-0472">Membrane</keyword>
<dbReference type="GO" id="GO:0016705">
    <property type="term" value="F:oxidoreductase activity, acting on paired donors, with incorporation or reduction of molecular oxygen"/>
    <property type="evidence" value="ECO:0007669"/>
    <property type="project" value="InterPro"/>
</dbReference>
<sequence>MLSWVFSIHFAYEILKISLIALLAYISYYYYKYFTRENPLPGPFPLPFIGNTFLIFKNFTFDVDKVQSKYGDLCEIYMGSDRFILLGREDLIQKIIKPIINSPFHNRINDDHQGFKEIGILNTGLIANNNYDDWQYHRKFFTRAILAPSFIRQSVEAVQGSFSEMEKYWEKLGEDKVLEFNHWMKHYFFDTIFITTTSMH</sequence>
<dbReference type="GO" id="GO:0004497">
    <property type="term" value="F:monooxygenase activity"/>
    <property type="evidence" value="ECO:0007669"/>
    <property type="project" value="InterPro"/>
</dbReference>
<evidence type="ECO:0008006" key="4">
    <source>
        <dbReference type="Google" id="ProtNLM"/>
    </source>
</evidence>
<dbReference type="InterPro" id="IPR001128">
    <property type="entry name" value="Cyt_P450"/>
</dbReference>
<proteinExistence type="predicted"/>
<dbReference type="PANTHER" id="PTHR24301">
    <property type="entry name" value="THROMBOXANE-A SYNTHASE"/>
    <property type="match status" value="1"/>
</dbReference>
<gene>
    <name evidence="2" type="ORF">Glove_364g22</name>
</gene>
<reference evidence="2 3" key="1">
    <citation type="submission" date="2018-08" db="EMBL/GenBank/DDBJ databases">
        <title>Genome and evolution of the arbuscular mycorrhizal fungus Diversispora epigaea (formerly Glomus versiforme) and its bacterial endosymbionts.</title>
        <authorList>
            <person name="Sun X."/>
            <person name="Fei Z."/>
            <person name="Harrison M."/>
        </authorList>
    </citation>
    <scope>NUCLEOTIDE SEQUENCE [LARGE SCALE GENOMIC DNA]</scope>
    <source>
        <strain evidence="2 3">IT104</strain>
    </source>
</reference>
<keyword evidence="3" id="KW-1185">Reference proteome</keyword>
<dbReference type="EMBL" id="PQFF01000330">
    <property type="protein sequence ID" value="RHZ59367.1"/>
    <property type="molecule type" value="Genomic_DNA"/>
</dbReference>
<dbReference type="STRING" id="1348612.A0A397H8Q3"/>
<evidence type="ECO:0000256" key="1">
    <source>
        <dbReference type="SAM" id="Phobius"/>
    </source>
</evidence>
<dbReference type="OrthoDB" id="2385632at2759"/>
<feature type="transmembrane region" description="Helical" evidence="1">
    <location>
        <begin position="6"/>
        <end position="31"/>
    </location>
</feature>
<accession>A0A397H8Q3</accession>
<keyword evidence="1" id="KW-1133">Transmembrane helix</keyword>
<dbReference type="InterPro" id="IPR036396">
    <property type="entry name" value="Cyt_P450_sf"/>
</dbReference>
<dbReference type="AlphaFoldDB" id="A0A397H8Q3"/>
<dbReference type="GO" id="GO:0020037">
    <property type="term" value="F:heme binding"/>
    <property type="evidence" value="ECO:0007669"/>
    <property type="project" value="InterPro"/>
</dbReference>
<protein>
    <recommendedName>
        <fullName evidence="4">Cytochrome P450</fullName>
    </recommendedName>
</protein>
<dbReference type="SUPFAM" id="SSF48264">
    <property type="entry name" value="Cytochrome P450"/>
    <property type="match status" value="1"/>
</dbReference>
<organism evidence="2 3">
    <name type="scientific">Diversispora epigaea</name>
    <dbReference type="NCBI Taxonomy" id="1348612"/>
    <lineage>
        <taxon>Eukaryota</taxon>
        <taxon>Fungi</taxon>
        <taxon>Fungi incertae sedis</taxon>
        <taxon>Mucoromycota</taxon>
        <taxon>Glomeromycotina</taxon>
        <taxon>Glomeromycetes</taxon>
        <taxon>Diversisporales</taxon>
        <taxon>Diversisporaceae</taxon>
        <taxon>Diversispora</taxon>
    </lineage>
</organism>
<dbReference type="PANTHER" id="PTHR24301:SF2">
    <property type="entry name" value="THROMBOXANE-A SYNTHASE"/>
    <property type="match status" value="1"/>
</dbReference>
<dbReference type="Gene3D" id="1.10.630.10">
    <property type="entry name" value="Cytochrome P450"/>
    <property type="match status" value="1"/>
</dbReference>
<evidence type="ECO:0000313" key="2">
    <source>
        <dbReference type="EMBL" id="RHZ59367.1"/>
    </source>
</evidence>
<evidence type="ECO:0000313" key="3">
    <source>
        <dbReference type="Proteomes" id="UP000266861"/>
    </source>
</evidence>
<keyword evidence="1" id="KW-0812">Transmembrane</keyword>